<dbReference type="AlphaFoldDB" id="A0A409XHJ5"/>
<sequence length="86" mass="9560">MIAKNSHFGPSSEANGLYLQSAYRGAHELDEVKSGLATCLMHVEIYVGLESTVPYEPTPCEIIEQLLDREPLHLAERNLNRGNSAY</sequence>
<organism evidence="1 2">
    <name type="scientific">Psilocybe cyanescens</name>
    <dbReference type="NCBI Taxonomy" id="93625"/>
    <lineage>
        <taxon>Eukaryota</taxon>
        <taxon>Fungi</taxon>
        <taxon>Dikarya</taxon>
        <taxon>Basidiomycota</taxon>
        <taxon>Agaricomycotina</taxon>
        <taxon>Agaricomycetes</taxon>
        <taxon>Agaricomycetidae</taxon>
        <taxon>Agaricales</taxon>
        <taxon>Agaricineae</taxon>
        <taxon>Strophariaceae</taxon>
        <taxon>Psilocybe</taxon>
    </lineage>
</organism>
<dbReference type="EMBL" id="NHYD01001671">
    <property type="protein sequence ID" value="PPQ90227.1"/>
    <property type="molecule type" value="Genomic_DNA"/>
</dbReference>
<accession>A0A409XHJ5</accession>
<dbReference type="InParanoid" id="A0A409XHJ5"/>
<comment type="caution">
    <text evidence="1">The sequence shown here is derived from an EMBL/GenBank/DDBJ whole genome shotgun (WGS) entry which is preliminary data.</text>
</comment>
<evidence type="ECO:0000313" key="2">
    <source>
        <dbReference type="Proteomes" id="UP000283269"/>
    </source>
</evidence>
<keyword evidence="2" id="KW-1185">Reference proteome</keyword>
<evidence type="ECO:0000313" key="1">
    <source>
        <dbReference type="EMBL" id="PPQ90227.1"/>
    </source>
</evidence>
<name>A0A409XHJ5_PSICY</name>
<dbReference type="Proteomes" id="UP000283269">
    <property type="component" value="Unassembled WGS sequence"/>
</dbReference>
<reference evidence="1 2" key="1">
    <citation type="journal article" date="2018" name="Evol. Lett.">
        <title>Horizontal gene cluster transfer increased hallucinogenic mushroom diversity.</title>
        <authorList>
            <person name="Reynolds H.T."/>
            <person name="Vijayakumar V."/>
            <person name="Gluck-Thaler E."/>
            <person name="Korotkin H.B."/>
            <person name="Matheny P.B."/>
            <person name="Slot J.C."/>
        </authorList>
    </citation>
    <scope>NUCLEOTIDE SEQUENCE [LARGE SCALE GENOMIC DNA]</scope>
    <source>
        <strain evidence="1 2">2631</strain>
    </source>
</reference>
<proteinExistence type="predicted"/>
<protein>
    <submittedName>
        <fullName evidence="1">Uncharacterized protein</fullName>
    </submittedName>
</protein>
<gene>
    <name evidence="1" type="ORF">CVT25_012936</name>
</gene>